<dbReference type="SUPFAM" id="SSF53822">
    <property type="entry name" value="Periplasmic binding protein-like I"/>
    <property type="match status" value="1"/>
</dbReference>
<dbReference type="GO" id="GO:0003700">
    <property type="term" value="F:DNA-binding transcription factor activity"/>
    <property type="evidence" value="ECO:0007669"/>
    <property type="project" value="TreeGrafter"/>
</dbReference>
<dbReference type="PROSITE" id="PS00356">
    <property type="entry name" value="HTH_LACI_1"/>
    <property type="match status" value="1"/>
</dbReference>
<dbReference type="InterPro" id="IPR000843">
    <property type="entry name" value="HTH_LacI"/>
</dbReference>
<evidence type="ECO:0000259" key="4">
    <source>
        <dbReference type="SMART" id="SM00354"/>
    </source>
</evidence>
<dbReference type="CDD" id="cd01392">
    <property type="entry name" value="HTH_LacI"/>
    <property type="match status" value="1"/>
</dbReference>
<dbReference type="RefSeq" id="WP_121902587.1">
    <property type="nucleotide sequence ID" value="NZ_REFW01000005.1"/>
</dbReference>
<dbReference type="InterPro" id="IPR046335">
    <property type="entry name" value="LacI/GalR-like_sensor"/>
</dbReference>
<dbReference type="AlphaFoldDB" id="A0A3M0FZG0"/>
<evidence type="ECO:0000256" key="2">
    <source>
        <dbReference type="ARBA" id="ARBA00023125"/>
    </source>
</evidence>
<protein>
    <submittedName>
        <fullName evidence="5">LacI family transcriptional regulator</fullName>
    </submittedName>
</protein>
<dbReference type="PRINTS" id="PR00036">
    <property type="entry name" value="HTHLACI"/>
</dbReference>
<keyword evidence="6" id="KW-1185">Reference proteome</keyword>
<feature type="domain" description="HTH lacI-type" evidence="4">
    <location>
        <begin position="7"/>
        <end position="77"/>
    </location>
</feature>
<organism evidence="5 6">
    <name type="scientific">Tessaracoccus antarcticus</name>
    <dbReference type="NCBI Taxonomy" id="2479848"/>
    <lineage>
        <taxon>Bacteria</taxon>
        <taxon>Bacillati</taxon>
        <taxon>Actinomycetota</taxon>
        <taxon>Actinomycetes</taxon>
        <taxon>Propionibacteriales</taxon>
        <taxon>Propionibacteriaceae</taxon>
        <taxon>Tessaracoccus</taxon>
    </lineage>
</organism>
<dbReference type="SUPFAM" id="SSF47413">
    <property type="entry name" value="lambda repressor-like DNA-binding domains"/>
    <property type="match status" value="1"/>
</dbReference>
<keyword evidence="1" id="KW-0805">Transcription regulation</keyword>
<dbReference type="Pfam" id="PF13377">
    <property type="entry name" value="Peripla_BP_3"/>
    <property type="match status" value="1"/>
</dbReference>
<dbReference type="Gene3D" id="1.10.260.40">
    <property type="entry name" value="lambda repressor-like DNA-binding domains"/>
    <property type="match status" value="1"/>
</dbReference>
<dbReference type="InterPro" id="IPR028082">
    <property type="entry name" value="Peripla_BP_I"/>
</dbReference>
<gene>
    <name evidence="5" type="ORF">EAX62_15225</name>
</gene>
<accession>A0A3M0FZG0</accession>
<evidence type="ECO:0000313" key="5">
    <source>
        <dbReference type="EMBL" id="RMB57808.1"/>
    </source>
</evidence>
<proteinExistence type="predicted"/>
<dbReference type="Proteomes" id="UP000275256">
    <property type="component" value="Unassembled WGS sequence"/>
</dbReference>
<dbReference type="SMART" id="SM00354">
    <property type="entry name" value="HTH_LACI"/>
    <property type="match status" value="1"/>
</dbReference>
<evidence type="ECO:0000256" key="3">
    <source>
        <dbReference type="ARBA" id="ARBA00023163"/>
    </source>
</evidence>
<comment type="caution">
    <text evidence="5">The sequence shown here is derived from an EMBL/GenBank/DDBJ whole genome shotgun (WGS) entry which is preliminary data.</text>
</comment>
<dbReference type="PANTHER" id="PTHR30146">
    <property type="entry name" value="LACI-RELATED TRANSCRIPTIONAL REPRESSOR"/>
    <property type="match status" value="1"/>
</dbReference>
<reference evidence="5 6" key="1">
    <citation type="submission" date="2018-10" db="EMBL/GenBank/DDBJ databases">
        <title>Tessaracoccus antarcticuss sp. nov., isolated from sediment.</title>
        <authorList>
            <person name="Zhou L.Y."/>
            <person name="Du Z.J."/>
        </authorList>
    </citation>
    <scope>NUCLEOTIDE SEQUENCE [LARGE SCALE GENOMIC DNA]</scope>
    <source>
        <strain evidence="5 6">JDX10</strain>
    </source>
</reference>
<dbReference type="GO" id="GO:0000976">
    <property type="term" value="F:transcription cis-regulatory region binding"/>
    <property type="evidence" value="ECO:0007669"/>
    <property type="project" value="TreeGrafter"/>
</dbReference>
<dbReference type="PANTHER" id="PTHR30146:SF109">
    <property type="entry name" value="HTH-TYPE TRANSCRIPTIONAL REGULATOR GALS"/>
    <property type="match status" value="1"/>
</dbReference>
<evidence type="ECO:0000313" key="6">
    <source>
        <dbReference type="Proteomes" id="UP000275256"/>
    </source>
</evidence>
<name>A0A3M0FZG0_9ACTN</name>
<dbReference type="OrthoDB" id="37081at2"/>
<dbReference type="Pfam" id="PF00356">
    <property type="entry name" value="LacI"/>
    <property type="match status" value="1"/>
</dbReference>
<dbReference type="EMBL" id="REFW01000005">
    <property type="protein sequence ID" value="RMB57808.1"/>
    <property type="molecule type" value="Genomic_DNA"/>
</dbReference>
<evidence type="ECO:0000256" key="1">
    <source>
        <dbReference type="ARBA" id="ARBA00023015"/>
    </source>
</evidence>
<sequence length="340" mass="36488">MAGRSDPAGIKDVARLAGVSVGTVSNVLNKPSAVSAERRAQVERAIEQLGYVPNVAARQLKAGVSRAVGLVVVDTQNPFYGSIALEAEEAAEELGLGLFVANSHRRHAKEEFYLSQFEQQRARGVLVTPGSSDLGRHRAVVRRGTRVVLVDAVDHDDEFCTVSADDFHGGYLAVKHLVETGRRRITVIGGPPQFRQIGRRHAGALQAASESSGVELHYVAPPEMSILAGRAATEEIVDSGRGWPDAIFAMNDLLAIGALQALVMSRSIDVPGDIALVGYDDIDFCANAVVPITSVRQPSAEMGRRAIELLEAEIRDGAEHRHRSVVLKPELVVRESTAGQ</sequence>
<keyword evidence="3" id="KW-0804">Transcription</keyword>
<dbReference type="Gene3D" id="3.40.50.2300">
    <property type="match status" value="2"/>
</dbReference>
<dbReference type="InterPro" id="IPR010982">
    <property type="entry name" value="Lambda_DNA-bd_dom_sf"/>
</dbReference>
<keyword evidence="2" id="KW-0238">DNA-binding</keyword>